<evidence type="ECO:0000256" key="1">
    <source>
        <dbReference type="SAM" id="MobiDB-lite"/>
    </source>
</evidence>
<dbReference type="Pfam" id="PF06779">
    <property type="entry name" value="MFS_4"/>
    <property type="match status" value="1"/>
</dbReference>
<protein>
    <submittedName>
        <fullName evidence="2">YbfB/YjiJ family MFS transporter</fullName>
    </submittedName>
</protein>
<dbReference type="Proteomes" id="UP001058271">
    <property type="component" value="Chromosome"/>
</dbReference>
<feature type="region of interest" description="Disordered" evidence="1">
    <location>
        <begin position="89"/>
        <end position="123"/>
    </location>
</feature>
<name>A0ABY5ZIM4_9ACTN</name>
<gene>
    <name evidence="2" type="ORF">Drose_35190</name>
</gene>
<keyword evidence="3" id="KW-1185">Reference proteome</keyword>
<sequence length="123" mass="12519">MLGLAVLAGPHLWSRPAAAWPHARTLATLLTTVSAAAAAPLLTPAPAMLIASPAAYGAAFLSVPAAITTLVRDTTTHADRMPTLAAFTACSPRARPSDRGLPAGSPTVRPRAPRSPGRHCSAP</sequence>
<evidence type="ECO:0000313" key="3">
    <source>
        <dbReference type="Proteomes" id="UP001058271"/>
    </source>
</evidence>
<dbReference type="InterPro" id="IPR010645">
    <property type="entry name" value="MFS_4"/>
</dbReference>
<reference evidence="2" key="1">
    <citation type="submission" date="2021-04" db="EMBL/GenBank/DDBJ databases">
        <title>Biosynthetic gene clusters of Dactylosporangioum roseum.</title>
        <authorList>
            <person name="Hartkoorn R.C."/>
            <person name="Beaudoing E."/>
            <person name="Hot D."/>
            <person name="Moureu S."/>
        </authorList>
    </citation>
    <scope>NUCLEOTIDE SEQUENCE</scope>
    <source>
        <strain evidence="2">NRRL B-16295</strain>
    </source>
</reference>
<organism evidence="2 3">
    <name type="scientific">Dactylosporangium roseum</name>
    <dbReference type="NCBI Taxonomy" id="47989"/>
    <lineage>
        <taxon>Bacteria</taxon>
        <taxon>Bacillati</taxon>
        <taxon>Actinomycetota</taxon>
        <taxon>Actinomycetes</taxon>
        <taxon>Micromonosporales</taxon>
        <taxon>Micromonosporaceae</taxon>
        <taxon>Dactylosporangium</taxon>
    </lineage>
</organism>
<proteinExistence type="predicted"/>
<evidence type="ECO:0000313" key="2">
    <source>
        <dbReference type="EMBL" id="UWZ40768.1"/>
    </source>
</evidence>
<dbReference type="EMBL" id="CP073721">
    <property type="protein sequence ID" value="UWZ40768.1"/>
    <property type="molecule type" value="Genomic_DNA"/>
</dbReference>
<accession>A0ABY5ZIM4</accession>